<comment type="caution">
    <text evidence="1">The sequence shown here is derived from an EMBL/GenBank/DDBJ whole genome shotgun (WGS) entry which is preliminary data.</text>
</comment>
<keyword evidence="2" id="KW-1185">Reference proteome</keyword>
<dbReference type="AlphaFoldDB" id="A0A5M6CC78"/>
<dbReference type="EMBL" id="VWSH01000004">
    <property type="protein sequence ID" value="KAA5532661.1"/>
    <property type="molecule type" value="Genomic_DNA"/>
</dbReference>
<sequence>MQTDAQIAETLKRFGLACPSLLNLPVQPCVQSDDKPKMAVVNAKTGEVFEVVTELSPGEEKQRNLLMNKMKNYAIRYRAKHPNVTPEKLKRIVSKKFNVQLT</sequence>
<reference evidence="1 2" key="1">
    <citation type="submission" date="2019-09" db="EMBL/GenBank/DDBJ databases">
        <title>Genome sequence and assembly of Taibaiella sp.</title>
        <authorList>
            <person name="Chhetri G."/>
        </authorList>
    </citation>
    <scope>NUCLEOTIDE SEQUENCE [LARGE SCALE GENOMIC DNA]</scope>
    <source>
        <strain evidence="1 2">KVB11</strain>
    </source>
</reference>
<protein>
    <submittedName>
        <fullName evidence="1">Uncharacterized protein</fullName>
    </submittedName>
</protein>
<evidence type="ECO:0000313" key="2">
    <source>
        <dbReference type="Proteomes" id="UP000323632"/>
    </source>
</evidence>
<proteinExistence type="predicted"/>
<name>A0A5M6CC78_9BACT</name>
<organism evidence="1 2">
    <name type="scientific">Taibaiella lutea</name>
    <dbReference type="NCBI Taxonomy" id="2608001"/>
    <lineage>
        <taxon>Bacteria</taxon>
        <taxon>Pseudomonadati</taxon>
        <taxon>Bacteroidota</taxon>
        <taxon>Chitinophagia</taxon>
        <taxon>Chitinophagales</taxon>
        <taxon>Chitinophagaceae</taxon>
        <taxon>Taibaiella</taxon>
    </lineage>
</organism>
<dbReference type="RefSeq" id="WP_150034225.1">
    <property type="nucleotide sequence ID" value="NZ_VWSH01000004.1"/>
</dbReference>
<gene>
    <name evidence="1" type="ORF">F0919_17930</name>
</gene>
<accession>A0A5M6CC78</accession>
<dbReference type="Proteomes" id="UP000323632">
    <property type="component" value="Unassembled WGS sequence"/>
</dbReference>
<evidence type="ECO:0000313" key="1">
    <source>
        <dbReference type="EMBL" id="KAA5532661.1"/>
    </source>
</evidence>